<dbReference type="Proteomes" id="UP000503399">
    <property type="component" value="Chromosome"/>
</dbReference>
<feature type="domain" description="Type II secretion system protein GspF" evidence="7">
    <location>
        <begin position="3"/>
        <end position="65"/>
    </location>
</feature>
<keyword evidence="4 6" id="KW-1133">Transmembrane helix</keyword>
<evidence type="ECO:0000256" key="3">
    <source>
        <dbReference type="ARBA" id="ARBA00022692"/>
    </source>
</evidence>
<keyword evidence="2" id="KW-1003">Cell membrane</keyword>
<evidence type="ECO:0000256" key="6">
    <source>
        <dbReference type="SAM" id="Phobius"/>
    </source>
</evidence>
<keyword evidence="3 6" id="KW-0812">Transmembrane</keyword>
<dbReference type="EMBL" id="LR778114">
    <property type="protein sequence ID" value="CAB1128103.1"/>
    <property type="molecule type" value="Genomic_DNA"/>
</dbReference>
<gene>
    <name evidence="8" type="ORF">R50_0597</name>
</gene>
<evidence type="ECO:0000256" key="2">
    <source>
        <dbReference type="ARBA" id="ARBA00022475"/>
    </source>
</evidence>
<evidence type="ECO:0000313" key="8">
    <source>
        <dbReference type="EMBL" id="CAB1128103.1"/>
    </source>
</evidence>
<evidence type="ECO:0000256" key="4">
    <source>
        <dbReference type="ARBA" id="ARBA00022989"/>
    </source>
</evidence>
<keyword evidence="5 6" id="KW-0472">Membrane</keyword>
<comment type="subcellular location">
    <subcellularLocation>
        <location evidence="1">Cell membrane</location>
        <topology evidence="1">Multi-pass membrane protein</topology>
    </subcellularLocation>
</comment>
<dbReference type="PANTHER" id="PTHR35007">
    <property type="entry name" value="INTEGRAL MEMBRANE PROTEIN-RELATED"/>
    <property type="match status" value="1"/>
</dbReference>
<evidence type="ECO:0000313" key="9">
    <source>
        <dbReference type="Proteomes" id="UP000503399"/>
    </source>
</evidence>
<protein>
    <submittedName>
        <fullName evidence="8">Type II/IV secretion system protein TadC, associated with Flp pilus assembly</fullName>
    </submittedName>
</protein>
<keyword evidence="9" id="KW-1185">Reference proteome</keyword>
<dbReference type="InterPro" id="IPR018076">
    <property type="entry name" value="T2SS_GspF_dom"/>
</dbReference>
<reference evidence="8 9" key="1">
    <citation type="submission" date="2020-02" db="EMBL/GenBank/DDBJ databases">
        <authorList>
            <person name="Hogendoorn C."/>
        </authorList>
    </citation>
    <scope>NUCLEOTIDE SEQUENCE [LARGE SCALE GENOMIC DNA]</scope>
    <source>
        <strain evidence="8">R501</strain>
    </source>
</reference>
<proteinExistence type="predicted"/>
<evidence type="ECO:0000256" key="5">
    <source>
        <dbReference type="ARBA" id="ARBA00023136"/>
    </source>
</evidence>
<dbReference type="Pfam" id="PF00482">
    <property type="entry name" value="T2SSF"/>
    <property type="match status" value="1"/>
</dbReference>
<evidence type="ECO:0000256" key="1">
    <source>
        <dbReference type="ARBA" id="ARBA00004651"/>
    </source>
</evidence>
<sequence>MLRFANLMAQSSRTGAGVGPALRALARDVKEERLARVREAAAQLPVKLLFPMIVFILPTLFAIVLGPGIYSILRSLGGKG</sequence>
<evidence type="ECO:0000259" key="7">
    <source>
        <dbReference type="Pfam" id="PF00482"/>
    </source>
</evidence>
<feature type="transmembrane region" description="Helical" evidence="6">
    <location>
        <begin position="50"/>
        <end position="73"/>
    </location>
</feature>
<dbReference type="AlphaFoldDB" id="A0A6F8ZEN2"/>
<dbReference type="KEGG" id="hfv:R50_0597"/>
<dbReference type="PANTHER" id="PTHR35007:SF2">
    <property type="entry name" value="PILUS ASSEMBLE PROTEIN"/>
    <property type="match status" value="1"/>
</dbReference>
<name>A0A6F8ZEN2_9FIRM</name>
<organism evidence="8 9">
    <name type="scientific">Candidatus Hydrogenisulfobacillus filiaventi</name>
    <dbReference type="NCBI Taxonomy" id="2707344"/>
    <lineage>
        <taxon>Bacteria</taxon>
        <taxon>Bacillati</taxon>
        <taxon>Bacillota</taxon>
        <taxon>Clostridia</taxon>
        <taxon>Eubacteriales</taxon>
        <taxon>Clostridiales Family XVII. Incertae Sedis</taxon>
        <taxon>Candidatus Hydrogenisulfobacillus</taxon>
    </lineage>
</organism>
<dbReference type="GO" id="GO:0005886">
    <property type="term" value="C:plasma membrane"/>
    <property type="evidence" value="ECO:0007669"/>
    <property type="project" value="UniProtKB-SubCell"/>
</dbReference>
<accession>A0A6F8ZEN2</accession>